<gene>
    <name evidence="2" type="ORF">DEO72_LG6g2001</name>
</gene>
<sequence length="69" mass="7308">MAPGGAGRAARRNMSKPVAVAIDPTWRLAVQNAPGSLLEFRPVALWQRQADTTTTGSHVRDVGLEGLSP</sequence>
<protein>
    <submittedName>
        <fullName evidence="2">Uncharacterized protein</fullName>
    </submittedName>
</protein>
<keyword evidence="3" id="KW-1185">Reference proteome</keyword>
<dbReference type="EMBL" id="CP039350">
    <property type="protein sequence ID" value="QCD97291.1"/>
    <property type="molecule type" value="Genomic_DNA"/>
</dbReference>
<accession>A0A4D6MA66</accession>
<reference evidence="2 3" key="1">
    <citation type="submission" date="2019-04" db="EMBL/GenBank/DDBJ databases">
        <title>An improved genome assembly and genetic linkage map for asparagus bean, Vigna unguiculata ssp. sesquipedialis.</title>
        <authorList>
            <person name="Xia Q."/>
            <person name="Zhang R."/>
            <person name="Dong Y."/>
        </authorList>
    </citation>
    <scope>NUCLEOTIDE SEQUENCE [LARGE SCALE GENOMIC DNA]</scope>
    <source>
        <tissue evidence="2">Leaf</tissue>
    </source>
</reference>
<name>A0A4D6MA66_VIGUN</name>
<organism evidence="2 3">
    <name type="scientific">Vigna unguiculata</name>
    <name type="common">Cowpea</name>
    <dbReference type="NCBI Taxonomy" id="3917"/>
    <lineage>
        <taxon>Eukaryota</taxon>
        <taxon>Viridiplantae</taxon>
        <taxon>Streptophyta</taxon>
        <taxon>Embryophyta</taxon>
        <taxon>Tracheophyta</taxon>
        <taxon>Spermatophyta</taxon>
        <taxon>Magnoliopsida</taxon>
        <taxon>eudicotyledons</taxon>
        <taxon>Gunneridae</taxon>
        <taxon>Pentapetalae</taxon>
        <taxon>rosids</taxon>
        <taxon>fabids</taxon>
        <taxon>Fabales</taxon>
        <taxon>Fabaceae</taxon>
        <taxon>Papilionoideae</taxon>
        <taxon>50 kb inversion clade</taxon>
        <taxon>NPAAA clade</taxon>
        <taxon>indigoferoid/millettioid clade</taxon>
        <taxon>Phaseoleae</taxon>
        <taxon>Vigna</taxon>
    </lineage>
</organism>
<evidence type="ECO:0000313" key="3">
    <source>
        <dbReference type="Proteomes" id="UP000501690"/>
    </source>
</evidence>
<evidence type="ECO:0000313" key="2">
    <source>
        <dbReference type="EMBL" id="QCD97291.1"/>
    </source>
</evidence>
<dbReference type="Proteomes" id="UP000501690">
    <property type="component" value="Linkage Group LG6"/>
</dbReference>
<feature type="region of interest" description="Disordered" evidence="1">
    <location>
        <begin position="50"/>
        <end position="69"/>
    </location>
</feature>
<dbReference type="AlphaFoldDB" id="A0A4D6MA66"/>
<proteinExistence type="predicted"/>
<evidence type="ECO:0000256" key="1">
    <source>
        <dbReference type="SAM" id="MobiDB-lite"/>
    </source>
</evidence>